<feature type="region of interest" description="Disordered" evidence="1">
    <location>
        <begin position="1"/>
        <end position="20"/>
    </location>
</feature>
<protein>
    <submittedName>
        <fullName evidence="2">Integrase</fullName>
    </submittedName>
</protein>
<dbReference type="Proteomes" id="UP000001685">
    <property type="component" value="Chromosome"/>
</dbReference>
<name>B1VP63_STRGG</name>
<reference evidence="3" key="1">
    <citation type="journal article" date="2008" name="J. Bacteriol.">
        <title>Genome sequence of the streptomycin-producing microorganism Streptomyces griseus IFO 13350.</title>
        <authorList>
            <person name="Ohnishi Y."/>
            <person name="Ishikawa J."/>
            <person name="Hara H."/>
            <person name="Suzuki H."/>
            <person name="Ikenoya M."/>
            <person name="Ikeda H."/>
            <person name="Yamashita A."/>
            <person name="Hattori M."/>
            <person name="Horinouchi S."/>
        </authorList>
    </citation>
    <scope>NUCLEOTIDE SEQUENCE [LARGE SCALE GENOMIC DNA]</scope>
    <source>
        <strain evidence="3">JCM 4626 / NBRC 13350</strain>
    </source>
</reference>
<feature type="region of interest" description="Disordered" evidence="1">
    <location>
        <begin position="74"/>
        <end position="121"/>
    </location>
</feature>
<evidence type="ECO:0000313" key="3">
    <source>
        <dbReference type="Proteomes" id="UP000001685"/>
    </source>
</evidence>
<accession>B1VP63</accession>
<evidence type="ECO:0000313" key="2">
    <source>
        <dbReference type="EMBL" id="BAG20442.1"/>
    </source>
</evidence>
<proteinExistence type="predicted"/>
<dbReference type="AlphaFoldDB" id="B1VP63"/>
<evidence type="ECO:0000256" key="1">
    <source>
        <dbReference type="SAM" id="MobiDB-lite"/>
    </source>
</evidence>
<sequence length="220" mass="22778">MGSNPTPTAGERPLTSTYGRGLCHARSLPGTAVPPGFPLCRARGGTRLAHSIGAALGHPSAVDRDLVDDLAPIRPGLPARLGRSATPVPCGPRSRPRRTPGRSGRGTGGGSPQAVAASAQQRTRHLRVGEAFALRRVEIDVSGGLVLVDGNPAEANGPLVFDAPKSHLKRVLRTGPSLAARIGRHWETLPGGGRLGHSNASVTARHYARPVAGRDEQVSG</sequence>
<gene>
    <name evidence="2" type="ordered locus">SGR_3613</name>
</gene>
<organism evidence="2 3">
    <name type="scientific">Streptomyces griseus subsp. griseus (strain JCM 4626 / CBS 651.72 / NBRC 13350 / KCC S-0626 / ISP 5235)</name>
    <dbReference type="NCBI Taxonomy" id="455632"/>
    <lineage>
        <taxon>Bacteria</taxon>
        <taxon>Bacillati</taxon>
        <taxon>Actinomycetota</taxon>
        <taxon>Actinomycetes</taxon>
        <taxon>Kitasatosporales</taxon>
        <taxon>Streptomycetaceae</taxon>
        <taxon>Streptomyces</taxon>
    </lineage>
</organism>
<dbReference type="eggNOG" id="COG0582">
    <property type="taxonomic scope" value="Bacteria"/>
</dbReference>
<dbReference type="HOGENOM" id="CLU_1255371_0_0_11"/>
<dbReference type="EMBL" id="AP009493">
    <property type="protein sequence ID" value="BAG20442.1"/>
    <property type="molecule type" value="Genomic_DNA"/>
</dbReference>
<dbReference type="KEGG" id="sgr:SGR_3613"/>